<dbReference type="GO" id="GO:0005730">
    <property type="term" value="C:nucleolus"/>
    <property type="evidence" value="ECO:0007669"/>
    <property type="project" value="TreeGrafter"/>
</dbReference>
<organism evidence="5 6">
    <name type="scientific">Laodelphax striatellus</name>
    <name type="common">Small brown planthopper</name>
    <name type="synonym">Delphax striatella</name>
    <dbReference type="NCBI Taxonomy" id="195883"/>
    <lineage>
        <taxon>Eukaryota</taxon>
        <taxon>Metazoa</taxon>
        <taxon>Ecdysozoa</taxon>
        <taxon>Arthropoda</taxon>
        <taxon>Hexapoda</taxon>
        <taxon>Insecta</taxon>
        <taxon>Pterygota</taxon>
        <taxon>Neoptera</taxon>
        <taxon>Paraneoptera</taxon>
        <taxon>Hemiptera</taxon>
        <taxon>Auchenorrhyncha</taxon>
        <taxon>Fulgoroidea</taxon>
        <taxon>Delphacidae</taxon>
        <taxon>Criomorphinae</taxon>
        <taxon>Laodelphax</taxon>
    </lineage>
</organism>
<keyword evidence="1 3" id="KW-0853">WD repeat</keyword>
<name>A0A482WXI9_LAOST</name>
<evidence type="ECO:0000256" key="2">
    <source>
        <dbReference type="ARBA" id="ARBA00022737"/>
    </source>
</evidence>
<evidence type="ECO:0000313" key="5">
    <source>
        <dbReference type="EMBL" id="RZF38235.1"/>
    </source>
</evidence>
<dbReference type="SUPFAM" id="SSF50998">
    <property type="entry name" value="Quinoprotein alcohol dehydrogenase-like"/>
    <property type="match status" value="1"/>
</dbReference>
<comment type="caution">
    <text evidence="5">The sequence shown here is derived from an EMBL/GenBank/DDBJ whole genome shotgun (WGS) entry which is preliminary data.</text>
</comment>
<dbReference type="Pfam" id="PF00400">
    <property type="entry name" value="WD40"/>
    <property type="match status" value="1"/>
</dbReference>
<dbReference type="PANTHER" id="PTHR19848">
    <property type="entry name" value="WD40 REPEAT PROTEIN"/>
    <property type="match status" value="1"/>
</dbReference>
<evidence type="ECO:0000313" key="6">
    <source>
        <dbReference type="Proteomes" id="UP000291343"/>
    </source>
</evidence>
<dbReference type="InterPro" id="IPR019775">
    <property type="entry name" value="WD40_repeat_CS"/>
</dbReference>
<dbReference type="InterPro" id="IPR020472">
    <property type="entry name" value="WD40_PAC1"/>
</dbReference>
<evidence type="ECO:0000259" key="4">
    <source>
        <dbReference type="Pfam" id="PF23411"/>
    </source>
</evidence>
<reference evidence="5 6" key="1">
    <citation type="journal article" date="2017" name="Gigascience">
        <title>Genome sequence of the small brown planthopper, Laodelphax striatellus.</title>
        <authorList>
            <person name="Zhu J."/>
            <person name="Jiang F."/>
            <person name="Wang X."/>
            <person name="Yang P."/>
            <person name="Bao Y."/>
            <person name="Zhao W."/>
            <person name="Wang W."/>
            <person name="Lu H."/>
            <person name="Wang Q."/>
            <person name="Cui N."/>
            <person name="Li J."/>
            <person name="Chen X."/>
            <person name="Luo L."/>
            <person name="Yu J."/>
            <person name="Kang L."/>
            <person name="Cui F."/>
        </authorList>
    </citation>
    <scope>NUCLEOTIDE SEQUENCE [LARGE SCALE GENOMIC DNA]</scope>
    <source>
        <strain evidence="5">Lst14</strain>
    </source>
</reference>
<accession>A0A482WXI9</accession>
<dbReference type="SMR" id="A0A482WXI9"/>
<dbReference type="PROSITE" id="PS50294">
    <property type="entry name" value="WD_REPEATS_REGION"/>
    <property type="match status" value="1"/>
</dbReference>
<dbReference type="PANTHER" id="PTHR19848:SF6">
    <property type="entry name" value="E3 UBIQUITIN-PROTEIN LIGASE TRAF7"/>
    <property type="match status" value="1"/>
</dbReference>
<dbReference type="Proteomes" id="UP000291343">
    <property type="component" value="Unassembled WGS sequence"/>
</dbReference>
<keyword evidence="6" id="KW-1185">Reference proteome</keyword>
<dbReference type="InParanoid" id="A0A482WXI9"/>
<dbReference type="Pfam" id="PF23411">
    <property type="entry name" value="Beta-prop_Vps41"/>
    <property type="match status" value="1"/>
</dbReference>
<proteinExistence type="predicted"/>
<dbReference type="InterPro" id="IPR011047">
    <property type="entry name" value="Quinoprotein_ADH-like_sf"/>
</dbReference>
<dbReference type="PROSITE" id="PS00678">
    <property type="entry name" value="WD_REPEATS_1"/>
    <property type="match status" value="1"/>
</dbReference>
<dbReference type="GO" id="GO:0000027">
    <property type="term" value="P:ribosomal large subunit assembly"/>
    <property type="evidence" value="ECO:0007669"/>
    <property type="project" value="TreeGrafter"/>
</dbReference>
<gene>
    <name evidence="5" type="ORF">LSTR_LSTR005596</name>
</gene>
<feature type="repeat" description="WD" evidence="3">
    <location>
        <begin position="12"/>
        <end position="42"/>
    </location>
</feature>
<dbReference type="PRINTS" id="PR00320">
    <property type="entry name" value="GPROTEINBRPT"/>
</dbReference>
<dbReference type="PROSITE" id="PS50082">
    <property type="entry name" value="WD_REPEATS_2"/>
    <property type="match status" value="3"/>
</dbReference>
<sequence>MSFKVIASVSEAERHLRDVVALAFHNGKLYTGADDGKIKIWSPDLKLISEFQAHSVNVYSLAVTDDTLYTCSNDGTIQAWNLSNNEPKKTLQNNPNIEVLRLHLANGKLYSGEDKGNVRVWENDEQVALYEMGEEIWDLLVHGDMLFTARNLDINITEMLPEKQNQFTSRGAVEGRSPIRLAGDKICFMSRCGRNVLLHETTVESRFKQVAQMKAHEMIVNALCVSEEPQLTIYSGGYDNTLKGWDAATQKCTGSLDLGVCINALCSGPKGEIYVASANGHMVRVEAK</sequence>
<keyword evidence="2" id="KW-0677">Repeat</keyword>
<dbReference type="InterPro" id="IPR057780">
    <property type="entry name" value="Beta-prop_Vps41"/>
</dbReference>
<protein>
    <recommendedName>
        <fullName evidence="4">Vps41 beta-propeller domain-containing protein</fullName>
    </recommendedName>
</protein>
<feature type="repeat" description="WD" evidence="3">
    <location>
        <begin position="213"/>
        <end position="255"/>
    </location>
</feature>
<feature type="domain" description="Vps41 beta-propeller" evidence="4">
    <location>
        <begin position="19"/>
        <end position="161"/>
    </location>
</feature>
<dbReference type="InterPro" id="IPR015943">
    <property type="entry name" value="WD40/YVTN_repeat-like_dom_sf"/>
</dbReference>
<evidence type="ECO:0000256" key="3">
    <source>
        <dbReference type="PROSITE-ProRule" id="PRU00221"/>
    </source>
</evidence>
<dbReference type="InterPro" id="IPR001680">
    <property type="entry name" value="WD40_rpt"/>
</dbReference>
<evidence type="ECO:0000256" key="1">
    <source>
        <dbReference type="ARBA" id="ARBA00022574"/>
    </source>
</evidence>
<dbReference type="AlphaFoldDB" id="A0A482WXI9"/>
<dbReference type="SMART" id="SM00320">
    <property type="entry name" value="WD40"/>
    <property type="match status" value="4"/>
</dbReference>
<dbReference type="Gene3D" id="2.130.10.10">
    <property type="entry name" value="YVTN repeat-like/Quinoprotein amine dehydrogenase"/>
    <property type="match status" value="2"/>
</dbReference>
<dbReference type="OrthoDB" id="6262491at2759"/>
<dbReference type="GO" id="GO:0007219">
    <property type="term" value="P:Notch signaling pathway"/>
    <property type="evidence" value="ECO:0007669"/>
    <property type="project" value="TreeGrafter"/>
</dbReference>
<feature type="repeat" description="WD" evidence="3">
    <location>
        <begin position="51"/>
        <end position="90"/>
    </location>
</feature>
<dbReference type="EMBL" id="QKKF02022802">
    <property type="protein sequence ID" value="RZF38235.1"/>
    <property type="molecule type" value="Genomic_DNA"/>
</dbReference>